<gene>
    <name evidence="1" type="ORF">PGAL8A_00046400</name>
</gene>
<comment type="caution">
    <text evidence="1">The sequence shown here is derived from an EMBL/GenBank/DDBJ whole genome shotgun (WGS) entry which is preliminary data.</text>
</comment>
<dbReference type="AlphaFoldDB" id="A0A1J1GZX3"/>
<keyword evidence="2" id="KW-1185">Reference proteome</keyword>
<dbReference type="Proteomes" id="UP000220797">
    <property type="component" value="Unassembled WGS sequence"/>
</dbReference>
<name>A0A1J1GZX3_PLAGA</name>
<proteinExistence type="predicted"/>
<accession>A0A1J1GZX3</accession>
<dbReference type="GeneID" id="39728989"/>
<dbReference type="EMBL" id="CVMV01000132">
    <property type="protein sequence ID" value="CRG98033.1"/>
    <property type="molecule type" value="Genomic_DNA"/>
</dbReference>
<protein>
    <submittedName>
        <fullName evidence="1">Uncharacterized protein</fullName>
    </submittedName>
</protein>
<dbReference type="RefSeq" id="XP_028530830.1">
    <property type="nucleotide sequence ID" value="XM_028674482.1"/>
</dbReference>
<dbReference type="OrthoDB" id="392908at2759"/>
<dbReference type="VEuPathDB" id="PlasmoDB:PGAL8A_00046400"/>
<dbReference type="OMA" id="CPISEML"/>
<evidence type="ECO:0000313" key="2">
    <source>
        <dbReference type="Proteomes" id="UP000220797"/>
    </source>
</evidence>
<reference evidence="1" key="1">
    <citation type="submission" date="2015-04" db="EMBL/GenBank/DDBJ databases">
        <authorList>
            <consortium name="Pathogen Informatics"/>
        </authorList>
    </citation>
    <scope>NUCLEOTIDE SEQUENCE [LARGE SCALE GENOMIC DNA]</scope>
    <source>
        <strain evidence="1">8A</strain>
    </source>
</reference>
<sequence length="109" mass="13239">MKREKIKNKINDKIDKIDKNNTNHIIKKKKKRKKKIIINVRRRIKKKEVINNDMKERSTKKNALNKEISKYKGNNMKSINKFVFFEKEYNLNEIENCQISEFLLKAEDK</sequence>
<evidence type="ECO:0000313" key="1">
    <source>
        <dbReference type="EMBL" id="CRG98033.1"/>
    </source>
</evidence>
<organism evidence="1 2">
    <name type="scientific">Plasmodium gallinaceum</name>
    <dbReference type="NCBI Taxonomy" id="5849"/>
    <lineage>
        <taxon>Eukaryota</taxon>
        <taxon>Sar</taxon>
        <taxon>Alveolata</taxon>
        <taxon>Apicomplexa</taxon>
        <taxon>Aconoidasida</taxon>
        <taxon>Haemosporida</taxon>
        <taxon>Plasmodiidae</taxon>
        <taxon>Plasmodium</taxon>
        <taxon>Plasmodium (Haemamoeba)</taxon>
    </lineage>
</organism>